<dbReference type="STRING" id="6689.A0A3R7SY62"/>
<evidence type="ECO:0000256" key="5">
    <source>
        <dbReference type="SAM" id="MobiDB-lite"/>
    </source>
</evidence>
<sequence length="323" mass="34721">MDLCFSFPSFQFPHHLPSSSHFPPRYPPPSPSLPLPSLPPIRIPPFPPPCASPPRSPPTLYPPPPSLHPIPPSPPPSLSTLYPLPVPLPPPSPPSSPPTLPLFPPIPAPLPSPPLLLPHLSPSLPPQAGLHPGHGSDLPRLHRRHGEGRAGEAVLRTPHFPSPTFSSFFLGFGSILFALGGASIFPTVQNDMRDRSQFGSSVIVAFLKFGPKRCIARSCVMAVIILTGLAVPDFGKILDLIGGSSVTLMSFILPPLCYIRLCNAELTAGVKHRDLARWERILLITIIVVGAVGGVASTYSALKEILGPKAFSHNCFSRRIFLR</sequence>
<reference evidence="8 9" key="1">
    <citation type="submission" date="2018-04" db="EMBL/GenBank/DDBJ databases">
        <authorList>
            <person name="Zhang X."/>
            <person name="Yuan J."/>
            <person name="Li F."/>
            <person name="Xiang J."/>
        </authorList>
    </citation>
    <scope>NUCLEOTIDE SEQUENCE [LARGE SCALE GENOMIC DNA]</scope>
    <source>
        <tissue evidence="8">Muscle</tissue>
    </source>
</reference>
<feature type="transmembrane region" description="Helical" evidence="6">
    <location>
        <begin position="281"/>
        <end position="302"/>
    </location>
</feature>
<keyword evidence="9" id="KW-1185">Reference proteome</keyword>
<dbReference type="EMBL" id="QCYY01001065">
    <property type="protein sequence ID" value="ROT80809.1"/>
    <property type="molecule type" value="Genomic_DNA"/>
</dbReference>
<feature type="transmembrane region" description="Helical" evidence="6">
    <location>
        <begin position="214"/>
        <end position="231"/>
    </location>
</feature>
<proteinExistence type="predicted"/>
<dbReference type="Pfam" id="PF01490">
    <property type="entry name" value="Aa_trans"/>
    <property type="match status" value="1"/>
</dbReference>
<feature type="transmembrane region" description="Helical" evidence="6">
    <location>
        <begin position="237"/>
        <end position="261"/>
    </location>
</feature>
<evidence type="ECO:0000256" key="3">
    <source>
        <dbReference type="ARBA" id="ARBA00022989"/>
    </source>
</evidence>
<feature type="region of interest" description="Disordered" evidence="5">
    <location>
        <begin position="119"/>
        <end position="150"/>
    </location>
</feature>
<feature type="transmembrane region" description="Helical" evidence="6">
    <location>
        <begin position="168"/>
        <end position="188"/>
    </location>
</feature>
<feature type="compositionally biased region" description="Pro residues" evidence="5">
    <location>
        <begin position="24"/>
        <end position="74"/>
    </location>
</feature>
<protein>
    <recommendedName>
        <fullName evidence="7">Amino acid transporter transmembrane domain-containing protein</fullName>
    </recommendedName>
</protein>
<evidence type="ECO:0000259" key="7">
    <source>
        <dbReference type="Pfam" id="PF01490"/>
    </source>
</evidence>
<dbReference type="GO" id="GO:0015179">
    <property type="term" value="F:L-amino acid transmembrane transporter activity"/>
    <property type="evidence" value="ECO:0007669"/>
    <property type="project" value="TreeGrafter"/>
</dbReference>
<dbReference type="OrthoDB" id="655540at2759"/>
<feature type="region of interest" description="Disordered" evidence="5">
    <location>
        <begin position="18"/>
        <end position="74"/>
    </location>
</feature>
<evidence type="ECO:0000256" key="2">
    <source>
        <dbReference type="ARBA" id="ARBA00022692"/>
    </source>
</evidence>
<evidence type="ECO:0000313" key="8">
    <source>
        <dbReference type="EMBL" id="ROT80809.1"/>
    </source>
</evidence>
<dbReference type="PANTHER" id="PTHR22950">
    <property type="entry name" value="AMINO ACID TRANSPORTER"/>
    <property type="match status" value="1"/>
</dbReference>
<evidence type="ECO:0000256" key="6">
    <source>
        <dbReference type="SAM" id="Phobius"/>
    </source>
</evidence>
<dbReference type="InterPro" id="IPR013057">
    <property type="entry name" value="AA_transpt_TM"/>
</dbReference>
<feature type="domain" description="Amino acid transporter transmembrane" evidence="7">
    <location>
        <begin position="212"/>
        <end position="300"/>
    </location>
</feature>
<evidence type="ECO:0000313" key="9">
    <source>
        <dbReference type="Proteomes" id="UP000283509"/>
    </source>
</evidence>
<dbReference type="GO" id="GO:0005774">
    <property type="term" value="C:vacuolar membrane"/>
    <property type="evidence" value="ECO:0007669"/>
    <property type="project" value="TreeGrafter"/>
</dbReference>
<keyword evidence="4 6" id="KW-0472">Membrane</keyword>
<keyword evidence="2 6" id="KW-0812">Transmembrane</keyword>
<reference evidence="8 9" key="2">
    <citation type="submission" date="2019-01" db="EMBL/GenBank/DDBJ databases">
        <title>The decoding of complex shrimp genome reveals the adaptation for benthos swimmer, frequently molting mechanism and breeding impact on genome.</title>
        <authorList>
            <person name="Sun Y."/>
            <person name="Gao Y."/>
            <person name="Yu Y."/>
        </authorList>
    </citation>
    <scope>NUCLEOTIDE SEQUENCE [LARGE SCALE GENOMIC DNA]</scope>
    <source>
        <tissue evidence="8">Muscle</tissue>
    </source>
</reference>
<evidence type="ECO:0000256" key="1">
    <source>
        <dbReference type="ARBA" id="ARBA00004141"/>
    </source>
</evidence>
<evidence type="ECO:0000256" key="4">
    <source>
        <dbReference type="ARBA" id="ARBA00023136"/>
    </source>
</evidence>
<organism evidence="8 9">
    <name type="scientific">Penaeus vannamei</name>
    <name type="common">Whiteleg shrimp</name>
    <name type="synonym">Litopenaeus vannamei</name>
    <dbReference type="NCBI Taxonomy" id="6689"/>
    <lineage>
        <taxon>Eukaryota</taxon>
        <taxon>Metazoa</taxon>
        <taxon>Ecdysozoa</taxon>
        <taxon>Arthropoda</taxon>
        <taxon>Crustacea</taxon>
        <taxon>Multicrustacea</taxon>
        <taxon>Malacostraca</taxon>
        <taxon>Eumalacostraca</taxon>
        <taxon>Eucarida</taxon>
        <taxon>Decapoda</taxon>
        <taxon>Dendrobranchiata</taxon>
        <taxon>Penaeoidea</taxon>
        <taxon>Penaeidae</taxon>
        <taxon>Penaeus</taxon>
    </lineage>
</organism>
<comment type="subcellular location">
    <subcellularLocation>
        <location evidence="1">Membrane</location>
        <topology evidence="1">Multi-pass membrane protein</topology>
    </subcellularLocation>
</comment>
<gene>
    <name evidence="8" type="ORF">C7M84_000446</name>
</gene>
<dbReference type="Proteomes" id="UP000283509">
    <property type="component" value="Unassembled WGS sequence"/>
</dbReference>
<name>A0A3R7SY62_PENVA</name>
<dbReference type="AlphaFoldDB" id="A0A3R7SY62"/>
<accession>A0A3R7SY62</accession>
<keyword evidence="3 6" id="KW-1133">Transmembrane helix</keyword>
<comment type="caution">
    <text evidence="8">The sequence shown here is derived from an EMBL/GenBank/DDBJ whole genome shotgun (WGS) entry which is preliminary data.</text>
</comment>
<dbReference type="PANTHER" id="PTHR22950:SF703">
    <property type="entry name" value="AMINO ACID TRANSPORTER TRANSMEMBRANE DOMAIN-CONTAINING PROTEIN"/>
    <property type="match status" value="1"/>
</dbReference>